<sequence>MRPQGIPEDYIKMKAFPFSLDEVAKYWLYLQLVLFNTWEDMKHMFLEKFFPTSRTMTIKKEIYGIRQHPGETLHEYWERFNKLCATCPHHQISEQLLIQYFYEDLSMIDQSMIDAANGGALMDKTPVAFGVKGPSQTRMVNEIGATSNERLENQLTELISLMRQLAIGQHQPTIVAKVCGICTSVEHPTNLYPTLQEIE</sequence>
<dbReference type="PANTHER" id="PTHR33223">
    <property type="entry name" value="CCHC-TYPE DOMAIN-CONTAINING PROTEIN"/>
    <property type="match status" value="1"/>
</dbReference>
<evidence type="ECO:0000313" key="2">
    <source>
        <dbReference type="EMBL" id="RDY04725.1"/>
    </source>
</evidence>
<dbReference type="Pfam" id="PF03732">
    <property type="entry name" value="Retrotrans_gag"/>
    <property type="match status" value="1"/>
</dbReference>
<dbReference type="PANTHER" id="PTHR33223:SF3">
    <property type="match status" value="1"/>
</dbReference>
<organism evidence="2 3">
    <name type="scientific">Mucuna pruriens</name>
    <name type="common">Velvet bean</name>
    <name type="synonym">Dolichos pruriens</name>
    <dbReference type="NCBI Taxonomy" id="157652"/>
    <lineage>
        <taxon>Eukaryota</taxon>
        <taxon>Viridiplantae</taxon>
        <taxon>Streptophyta</taxon>
        <taxon>Embryophyta</taxon>
        <taxon>Tracheophyta</taxon>
        <taxon>Spermatophyta</taxon>
        <taxon>Magnoliopsida</taxon>
        <taxon>eudicotyledons</taxon>
        <taxon>Gunneridae</taxon>
        <taxon>Pentapetalae</taxon>
        <taxon>rosids</taxon>
        <taxon>fabids</taxon>
        <taxon>Fabales</taxon>
        <taxon>Fabaceae</taxon>
        <taxon>Papilionoideae</taxon>
        <taxon>50 kb inversion clade</taxon>
        <taxon>NPAAA clade</taxon>
        <taxon>indigoferoid/millettioid clade</taxon>
        <taxon>Phaseoleae</taxon>
        <taxon>Mucuna</taxon>
    </lineage>
</organism>
<evidence type="ECO:0000313" key="3">
    <source>
        <dbReference type="Proteomes" id="UP000257109"/>
    </source>
</evidence>
<dbReference type="AlphaFoldDB" id="A0A371HPI9"/>
<reference evidence="2" key="1">
    <citation type="submission" date="2018-05" db="EMBL/GenBank/DDBJ databases">
        <title>Draft genome of Mucuna pruriens seed.</title>
        <authorList>
            <person name="Nnadi N.E."/>
            <person name="Vos R."/>
            <person name="Hasami M.H."/>
            <person name="Devisetty U.K."/>
            <person name="Aguiy J.C."/>
        </authorList>
    </citation>
    <scope>NUCLEOTIDE SEQUENCE [LARGE SCALE GENOMIC DNA]</scope>
    <source>
        <strain evidence="2">JCA_2017</strain>
    </source>
</reference>
<dbReference type="Proteomes" id="UP000257109">
    <property type="component" value="Unassembled WGS sequence"/>
</dbReference>
<evidence type="ECO:0000259" key="1">
    <source>
        <dbReference type="Pfam" id="PF03732"/>
    </source>
</evidence>
<feature type="non-terminal residue" evidence="2">
    <location>
        <position position="1"/>
    </location>
</feature>
<dbReference type="EMBL" id="QJKJ01002026">
    <property type="protein sequence ID" value="RDY04725.1"/>
    <property type="molecule type" value="Genomic_DNA"/>
</dbReference>
<feature type="domain" description="Retrotransposon gag" evidence="1">
    <location>
        <begin position="16"/>
        <end position="103"/>
    </location>
</feature>
<proteinExistence type="predicted"/>
<dbReference type="InterPro" id="IPR005162">
    <property type="entry name" value="Retrotrans_gag_dom"/>
</dbReference>
<keyword evidence="3" id="KW-1185">Reference proteome</keyword>
<protein>
    <recommendedName>
        <fullName evidence="1">Retrotransposon gag domain-containing protein</fullName>
    </recommendedName>
</protein>
<dbReference type="OrthoDB" id="1709243at2759"/>
<comment type="caution">
    <text evidence="2">The sequence shown here is derived from an EMBL/GenBank/DDBJ whole genome shotgun (WGS) entry which is preliminary data.</text>
</comment>
<name>A0A371HPI9_MUCPR</name>
<gene>
    <name evidence="2" type="ORF">CR513_11523</name>
</gene>
<accession>A0A371HPI9</accession>